<dbReference type="GO" id="GO:0000287">
    <property type="term" value="F:magnesium ion binding"/>
    <property type="evidence" value="ECO:0007669"/>
    <property type="project" value="UniProtKB-UniRule"/>
</dbReference>
<evidence type="ECO:0000256" key="6">
    <source>
        <dbReference type="ARBA" id="ARBA00022842"/>
    </source>
</evidence>
<feature type="binding site" evidence="8">
    <location>
        <position position="10"/>
    </location>
    <ligand>
        <name>Mg(2+)</name>
        <dbReference type="ChEBI" id="CHEBI:18420"/>
    </ligand>
</feature>
<evidence type="ECO:0000256" key="3">
    <source>
        <dbReference type="ARBA" id="ARBA00022722"/>
    </source>
</evidence>
<accession>A0A317CIQ8</accession>
<comment type="function">
    <text evidence="8">Toxic component of a toxin-antitoxin (TA) system. An RNase.</text>
</comment>
<evidence type="ECO:0000256" key="2">
    <source>
        <dbReference type="ARBA" id="ARBA00022649"/>
    </source>
</evidence>
<feature type="binding site" evidence="8">
    <location>
        <position position="101"/>
    </location>
    <ligand>
        <name>Mg(2+)</name>
        <dbReference type="ChEBI" id="CHEBI:18420"/>
    </ligand>
</feature>
<evidence type="ECO:0000313" key="10">
    <source>
        <dbReference type="EMBL" id="PWQ98157.1"/>
    </source>
</evidence>
<gene>
    <name evidence="8" type="primary">vapC</name>
    <name evidence="10" type="ORF">DKW60_08570</name>
</gene>
<dbReference type="Proteomes" id="UP000245539">
    <property type="component" value="Unassembled WGS sequence"/>
</dbReference>
<dbReference type="CDD" id="cd18748">
    <property type="entry name" value="PIN_VapC4-5_FitB-like"/>
    <property type="match status" value="1"/>
</dbReference>
<organism evidence="10 11">
    <name type="scientific">Leucothrix pacifica</name>
    <dbReference type="NCBI Taxonomy" id="1247513"/>
    <lineage>
        <taxon>Bacteria</taxon>
        <taxon>Pseudomonadati</taxon>
        <taxon>Pseudomonadota</taxon>
        <taxon>Gammaproteobacteria</taxon>
        <taxon>Thiotrichales</taxon>
        <taxon>Thiotrichaceae</taxon>
        <taxon>Leucothrix</taxon>
    </lineage>
</organism>
<keyword evidence="4 8" id="KW-0479">Metal-binding</keyword>
<name>A0A317CIQ8_9GAMM</name>
<comment type="caution">
    <text evidence="10">The sequence shown here is derived from an EMBL/GenBank/DDBJ whole genome shotgun (WGS) entry which is preliminary data.</text>
</comment>
<evidence type="ECO:0000259" key="9">
    <source>
        <dbReference type="SMART" id="SM00670"/>
    </source>
</evidence>
<keyword evidence="8" id="KW-0800">Toxin</keyword>
<evidence type="ECO:0000256" key="5">
    <source>
        <dbReference type="ARBA" id="ARBA00022801"/>
    </source>
</evidence>
<dbReference type="GO" id="GO:0016787">
    <property type="term" value="F:hydrolase activity"/>
    <property type="evidence" value="ECO:0007669"/>
    <property type="project" value="UniProtKB-KW"/>
</dbReference>
<proteinExistence type="inferred from homology"/>
<evidence type="ECO:0000313" key="11">
    <source>
        <dbReference type="Proteomes" id="UP000245539"/>
    </source>
</evidence>
<feature type="domain" description="PIN" evidence="9">
    <location>
        <begin position="5"/>
        <end position="124"/>
    </location>
</feature>
<dbReference type="OrthoDB" id="9796690at2"/>
<sequence>MSKQYRYLLDTNIISDLMKNPQGKVAKRIVQVGEEAICTSIIVAAELEFGVQKKGSVKLQERLSVILSAIDVLALEKPAEQKYGQIRHALEKQGTPIGGNDLLIAAHALSLGLCVVTRNVREFERADGLEVENWLDL</sequence>
<keyword evidence="5 8" id="KW-0378">Hydrolase</keyword>
<dbReference type="InterPro" id="IPR029060">
    <property type="entry name" value="PIN-like_dom_sf"/>
</dbReference>
<dbReference type="HAMAP" id="MF_00265">
    <property type="entry name" value="VapC_Nob1"/>
    <property type="match status" value="1"/>
</dbReference>
<evidence type="ECO:0000256" key="1">
    <source>
        <dbReference type="ARBA" id="ARBA00001946"/>
    </source>
</evidence>
<dbReference type="RefSeq" id="WP_109837245.1">
    <property type="nucleotide sequence ID" value="NZ_QGKM01000018.1"/>
</dbReference>
<dbReference type="InterPro" id="IPR050556">
    <property type="entry name" value="Type_II_TA_system_RNase"/>
</dbReference>
<dbReference type="EC" id="3.1.-.-" evidence="8"/>
<evidence type="ECO:0000256" key="8">
    <source>
        <dbReference type="HAMAP-Rule" id="MF_00265"/>
    </source>
</evidence>
<keyword evidence="6 8" id="KW-0460">Magnesium</keyword>
<keyword evidence="11" id="KW-1185">Reference proteome</keyword>
<dbReference type="EMBL" id="QGKM01000018">
    <property type="protein sequence ID" value="PWQ98157.1"/>
    <property type="molecule type" value="Genomic_DNA"/>
</dbReference>
<evidence type="ECO:0000256" key="4">
    <source>
        <dbReference type="ARBA" id="ARBA00022723"/>
    </source>
</evidence>
<dbReference type="Gene3D" id="3.40.50.1010">
    <property type="entry name" value="5'-nuclease"/>
    <property type="match status" value="1"/>
</dbReference>
<dbReference type="PANTHER" id="PTHR33653:SF1">
    <property type="entry name" value="RIBONUCLEASE VAPC2"/>
    <property type="match status" value="1"/>
</dbReference>
<dbReference type="GO" id="GO:0004540">
    <property type="term" value="F:RNA nuclease activity"/>
    <property type="evidence" value="ECO:0007669"/>
    <property type="project" value="InterPro"/>
</dbReference>
<comment type="similarity">
    <text evidence="7 8">Belongs to the PINc/VapC protein family.</text>
</comment>
<dbReference type="InterPro" id="IPR002716">
    <property type="entry name" value="PIN_dom"/>
</dbReference>
<dbReference type="InterPro" id="IPR022907">
    <property type="entry name" value="VapC_family"/>
</dbReference>
<dbReference type="GO" id="GO:0090729">
    <property type="term" value="F:toxin activity"/>
    <property type="evidence" value="ECO:0007669"/>
    <property type="project" value="UniProtKB-KW"/>
</dbReference>
<dbReference type="Pfam" id="PF01850">
    <property type="entry name" value="PIN"/>
    <property type="match status" value="1"/>
</dbReference>
<dbReference type="SMART" id="SM00670">
    <property type="entry name" value="PINc"/>
    <property type="match status" value="1"/>
</dbReference>
<dbReference type="SUPFAM" id="SSF88723">
    <property type="entry name" value="PIN domain-like"/>
    <property type="match status" value="1"/>
</dbReference>
<dbReference type="PANTHER" id="PTHR33653">
    <property type="entry name" value="RIBONUCLEASE VAPC2"/>
    <property type="match status" value="1"/>
</dbReference>
<dbReference type="AlphaFoldDB" id="A0A317CIQ8"/>
<protein>
    <recommendedName>
        <fullName evidence="8">Ribonuclease VapC</fullName>
        <shortName evidence="8">RNase VapC</shortName>
        <ecNumber evidence="8">3.1.-.-</ecNumber>
    </recommendedName>
    <alternativeName>
        <fullName evidence="8">Toxin VapC</fullName>
    </alternativeName>
</protein>
<keyword evidence="3 8" id="KW-0540">Nuclease</keyword>
<comment type="cofactor">
    <cofactor evidence="1 8">
        <name>Mg(2+)</name>
        <dbReference type="ChEBI" id="CHEBI:18420"/>
    </cofactor>
</comment>
<keyword evidence="2 8" id="KW-1277">Toxin-antitoxin system</keyword>
<reference evidence="10 11" key="1">
    <citation type="submission" date="2018-05" db="EMBL/GenBank/DDBJ databases">
        <title>Leucothrix arctica sp. nov., isolated from Arctic seawater.</title>
        <authorList>
            <person name="Choi A."/>
            <person name="Baek K."/>
        </authorList>
    </citation>
    <scope>NUCLEOTIDE SEQUENCE [LARGE SCALE GENOMIC DNA]</scope>
    <source>
        <strain evidence="10 11">JCM 18388</strain>
    </source>
</reference>
<evidence type="ECO:0000256" key="7">
    <source>
        <dbReference type="ARBA" id="ARBA00038093"/>
    </source>
</evidence>